<feature type="domain" description="Major facilitator superfamily (MFS) profile" evidence="8">
    <location>
        <begin position="35"/>
        <end position="442"/>
    </location>
</feature>
<feature type="transmembrane region" description="Helical" evidence="7">
    <location>
        <begin position="354"/>
        <end position="377"/>
    </location>
</feature>
<name>A0A4Z0B960_9PSED</name>
<evidence type="ECO:0000256" key="4">
    <source>
        <dbReference type="ARBA" id="ARBA00022692"/>
    </source>
</evidence>
<comment type="caution">
    <text evidence="9">The sequence shown here is derived from an EMBL/GenBank/DDBJ whole genome shotgun (WGS) entry which is preliminary data.</text>
</comment>
<evidence type="ECO:0000259" key="8">
    <source>
        <dbReference type="PROSITE" id="PS50850"/>
    </source>
</evidence>
<evidence type="ECO:0000256" key="3">
    <source>
        <dbReference type="ARBA" id="ARBA00022448"/>
    </source>
</evidence>
<dbReference type="PANTHER" id="PTHR23511:SF34">
    <property type="entry name" value="SYNAPTIC VESICLE GLYCOPROTEIN 2"/>
    <property type="match status" value="1"/>
</dbReference>
<feature type="transmembrane region" description="Helical" evidence="7">
    <location>
        <begin position="188"/>
        <end position="207"/>
    </location>
</feature>
<feature type="transmembrane region" description="Helical" evidence="7">
    <location>
        <begin position="37"/>
        <end position="57"/>
    </location>
</feature>
<feature type="transmembrane region" description="Helical" evidence="7">
    <location>
        <begin position="101"/>
        <end position="120"/>
    </location>
</feature>
<proteinExistence type="inferred from homology"/>
<feature type="transmembrane region" description="Helical" evidence="7">
    <location>
        <begin position="330"/>
        <end position="348"/>
    </location>
</feature>
<comment type="subcellular location">
    <subcellularLocation>
        <location evidence="1">Membrane</location>
        <topology evidence="1">Multi-pass membrane protein</topology>
    </subcellularLocation>
</comment>
<protein>
    <submittedName>
        <fullName evidence="9">MFS transporter</fullName>
    </submittedName>
</protein>
<feature type="transmembrane region" description="Helical" evidence="7">
    <location>
        <begin position="159"/>
        <end position="182"/>
    </location>
</feature>
<evidence type="ECO:0000313" key="9">
    <source>
        <dbReference type="EMBL" id="TFY95113.1"/>
    </source>
</evidence>
<sequence>MSDVTSMLAQGAYTSTRPVGDVFRDVPLTREHLKCCLALFFVFAIEAWEMMIIVYTAPLIARDFALDALAVGHLIGAMFIGMLLGSLAWGKLAERIGRKRAIIWSLASYGVISLASALAPDYASLYALRLLSGVAAVGMMVVTFAHYQELLPVRYRGALTVYLASGWPIGVLLALGATVWLMPFGWRTIIAVSSLGGLWAMVVARWVPESPYWLASVQRQPQARAVITRLSRGAVQIPEDCQLQVDQTTSGRQRELFTSALLKVSALQILVNFTFSWGYWGLQTWLPTLLQQRGLSLPQSYGFIALSALCMIPGYITASWLTHRYGRKHVIVGFISASVFAGYGFANAQSLEILYLSNFALAFFSLGAWGVWGTWIAELYPTPLRTIGYGWAIFAQRVANILAPSLIGALVAYGASFNVTTTFINAFMLVTVLLVLFIPETEGKVLD</sequence>
<evidence type="ECO:0000256" key="6">
    <source>
        <dbReference type="ARBA" id="ARBA00023136"/>
    </source>
</evidence>
<dbReference type="CDD" id="cd17316">
    <property type="entry name" value="MFS_SV2_like"/>
    <property type="match status" value="1"/>
</dbReference>
<evidence type="ECO:0000313" key="10">
    <source>
        <dbReference type="Proteomes" id="UP000297734"/>
    </source>
</evidence>
<dbReference type="PROSITE" id="PS50850">
    <property type="entry name" value="MFS"/>
    <property type="match status" value="1"/>
</dbReference>
<feature type="transmembrane region" description="Helical" evidence="7">
    <location>
        <begin position="419"/>
        <end position="438"/>
    </location>
</feature>
<gene>
    <name evidence="9" type="ORF">DYL61_05415</name>
</gene>
<dbReference type="EMBL" id="QUZT01000006">
    <property type="protein sequence ID" value="TFY95113.1"/>
    <property type="molecule type" value="Genomic_DNA"/>
</dbReference>
<evidence type="ECO:0000256" key="2">
    <source>
        <dbReference type="ARBA" id="ARBA00010992"/>
    </source>
</evidence>
<dbReference type="InterPro" id="IPR011701">
    <property type="entry name" value="MFS"/>
</dbReference>
<comment type="similarity">
    <text evidence="2">Belongs to the major facilitator superfamily. Sugar transporter (TC 2.A.1.1) family.</text>
</comment>
<dbReference type="Pfam" id="PF07690">
    <property type="entry name" value="MFS_1"/>
    <property type="match status" value="1"/>
</dbReference>
<keyword evidence="4 7" id="KW-0812">Transmembrane</keyword>
<feature type="transmembrane region" description="Helical" evidence="7">
    <location>
        <begin position="126"/>
        <end position="147"/>
    </location>
</feature>
<dbReference type="SUPFAM" id="SSF103473">
    <property type="entry name" value="MFS general substrate transporter"/>
    <property type="match status" value="1"/>
</dbReference>
<evidence type="ECO:0000256" key="7">
    <source>
        <dbReference type="SAM" id="Phobius"/>
    </source>
</evidence>
<dbReference type="InterPro" id="IPR020846">
    <property type="entry name" value="MFS_dom"/>
</dbReference>
<dbReference type="OrthoDB" id="3252866at2"/>
<feature type="transmembrane region" description="Helical" evidence="7">
    <location>
        <begin position="389"/>
        <end position="413"/>
    </location>
</feature>
<dbReference type="RefSeq" id="WP_135307507.1">
    <property type="nucleotide sequence ID" value="NZ_QUZT01000006.1"/>
</dbReference>
<accession>A0A4Z0B960</accession>
<keyword evidence="10" id="KW-1185">Reference proteome</keyword>
<evidence type="ECO:0000256" key="5">
    <source>
        <dbReference type="ARBA" id="ARBA00022989"/>
    </source>
</evidence>
<dbReference type="InterPro" id="IPR036259">
    <property type="entry name" value="MFS_trans_sf"/>
</dbReference>
<dbReference type="Gene3D" id="1.20.1250.20">
    <property type="entry name" value="MFS general substrate transporter like domains"/>
    <property type="match status" value="1"/>
</dbReference>
<feature type="transmembrane region" description="Helical" evidence="7">
    <location>
        <begin position="260"/>
        <end position="280"/>
    </location>
</feature>
<organism evidence="9 10">
    <name type="scientific">Pseudomonas nabeulensis</name>
    <dbReference type="NCBI Taxonomy" id="2293833"/>
    <lineage>
        <taxon>Bacteria</taxon>
        <taxon>Pseudomonadati</taxon>
        <taxon>Pseudomonadota</taxon>
        <taxon>Gammaproteobacteria</taxon>
        <taxon>Pseudomonadales</taxon>
        <taxon>Pseudomonadaceae</taxon>
        <taxon>Pseudomonas</taxon>
    </lineage>
</organism>
<feature type="transmembrane region" description="Helical" evidence="7">
    <location>
        <begin position="69"/>
        <end position="89"/>
    </location>
</feature>
<reference evidence="9 10" key="1">
    <citation type="journal article" date="2019" name="Syst. Appl. Microbiol.">
        <title>New species of pathogenic Pseudomonas isolated from citrus in Tunisia: Proposal of Pseudomonas kairouanensis sp. nov. and Pseudomonas nabeulensis sp. nov.</title>
        <authorList>
            <person name="Oueslati M."/>
            <person name="Mulet M."/>
            <person name="Gomila M."/>
            <person name="Berge O."/>
            <person name="Hajlaoui M.R."/>
            <person name="Lalucat J."/>
            <person name="Sadfi-Zouaoui N."/>
            <person name="Garcia-Valdes E."/>
        </authorList>
    </citation>
    <scope>NUCLEOTIDE SEQUENCE [LARGE SCALE GENOMIC DNA]</scope>
    <source>
        <strain evidence="9 10">E10B</strain>
    </source>
</reference>
<dbReference type="AlphaFoldDB" id="A0A4Z0B960"/>
<dbReference type="GO" id="GO:0016020">
    <property type="term" value="C:membrane"/>
    <property type="evidence" value="ECO:0007669"/>
    <property type="project" value="UniProtKB-SubCell"/>
</dbReference>
<evidence type="ECO:0000256" key="1">
    <source>
        <dbReference type="ARBA" id="ARBA00004141"/>
    </source>
</evidence>
<feature type="transmembrane region" description="Helical" evidence="7">
    <location>
        <begin position="300"/>
        <end position="318"/>
    </location>
</feature>
<dbReference type="GO" id="GO:0022857">
    <property type="term" value="F:transmembrane transporter activity"/>
    <property type="evidence" value="ECO:0007669"/>
    <property type="project" value="InterPro"/>
</dbReference>
<keyword evidence="3" id="KW-0813">Transport</keyword>
<keyword evidence="6 7" id="KW-0472">Membrane</keyword>
<dbReference type="PANTHER" id="PTHR23511">
    <property type="entry name" value="SYNAPTIC VESICLE GLYCOPROTEIN 2"/>
    <property type="match status" value="1"/>
</dbReference>
<keyword evidence="5 7" id="KW-1133">Transmembrane helix</keyword>
<dbReference type="Proteomes" id="UP000297734">
    <property type="component" value="Unassembled WGS sequence"/>
</dbReference>